<keyword evidence="2" id="KW-1185">Reference proteome</keyword>
<reference evidence="2" key="1">
    <citation type="journal article" date="2014" name="Soil Biol. Biochem.">
        <title>Structure and function of bacterial communities in ageing soils: Insights from the Mendocino ecological staircase.</title>
        <authorList>
            <person name="Uroz S."/>
            <person name="Tech J.J."/>
            <person name="Sawaya N.A."/>
            <person name="Frey-Klett P."/>
            <person name="Leveau J.H.J."/>
        </authorList>
    </citation>
    <scope>NUCLEOTIDE SEQUENCE [LARGE SCALE GENOMIC DNA]</scope>
    <source>
        <strain evidence="2">Cal35</strain>
    </source>
</reference>
<dbReference type="Pfam" id="PF13376">
    <property type="entry name" value="OmdA"/>
    <property type="match status" value="1"/>
</dbReference>
<organism evidence="1 2">
    <name type="scientific">Collimonas arenae</name>
    <dbReference type="NCBI Taxonomy" id="279058"/>
    <lineage>
        <taxon>Bacteria</taxon>
        <taxon>Pseudomonadati</taxon>
        <taxon>Pseudomonadota</taxon>
        <taxon>Betaproteobacteria</taxon>
        <taxon>Burkholderiales</taxon>
        <taxon>Oxalobacteraceae</taxon>
        <taxon>Collimonas</taxon>
    </lineage>
</organism>
<accession>A0A0A1FB25</accession>
<evidence type="ECO:0000313" key="1">
    <source>
        <dbReference type="EMBL" id="AIY41948.1"/>
    </source>
</evidence>
<dbReference type="KEGG" id="care:LT85_2790"/>
<dbReference type="HOGENOM" id="CLU_076645_1_1_4"/>
<dbReference type="AlphaFoldDB" id="A0A0A1FB25"/>
<sequence length="197" mass="22347">MSRDRTSTEEVSILRFDDRKAWVAWLKKNHGTSPGVWLRLAKKNAERASVSHPDALESALCYGWIDGQRKSDDAEHWLQRFTPRSARSIWSKINRDKALALIASGQMQPPGHDEVERAKADGRWDAAYDSARTSTVPDDLQLALDENAAAQAFFTTLDSQNRYAVLFRIQTAKKAETRAKRIAAFTQMLSEHKKIHP</sequence>
<evidence type="ECO:0000313" key="2">
    <source>
        <dbReference type="Proteomes" id="UP000030302"/>
    </source>
</evidence>
<dbReference type="OrthoDB" id="9796999at2"/>
<name>A0A0A1FB25_9BURK</name>
<dbReference type="RefSeq" id="WP_081992388.1">
    <property type="nucleotide sequence ID" value="NZ_CP009962.1"/>
</dbReference>
<dbReference type="Proteomes" id="UP000030302">
    <property type="component" value="Chromosome"/>
</dbReference>
<gene>
    <name evidence="1" type="ORF">LT85_2790</name>
</gene>
<dbReference type="EMBL" id="CP009962">
    <property type="protein sequence ID" value="AIY41948.1"/>
    <property type="molecule type" value="Genomic_DNA"/>
</dbReference>
<proteinExistence type="predicted"/>
<protein>
    <submittedName>
        <fullName evidence="1">Putative periplasmic membrane protein</fullName>
    </submittedName>
</protein>
<dbReference type="STRING" id="279058.LT85_2790"/>